<dbReference type="PANTHER" id="PTHR32089:SF112">
    <property type="entry name" value="LYSOZYME-LIKE PROTEIN-RELATED"/>
    <property type="match status" value="1"/>
</dbReference>
<evidence type="ECO:0000259" key="6">
    <source>
        <dbReference type="PROSITE" id="PS50885"/>
    </source>
</evidence>
<evidence type="ECO:0000256" key="1">
    <source>
        <dbReference type="ARBA" id="ARBA00023224"/>
    </source>
</evidence>
<sequence length="494" mass="52083">MNLSITQRFWLATTPILLIAVAVVATTITLLYDKAWREQAEATQIVLMKRVAQEAAPAIHLKQAAIVERRMRAFVQDAGRSLSGFTAYDAELNAVGTFHQDKAILPEFLPILKATKQALDEAGATSTGVEIREVGDLNIMMVATRLSDNTVPGYVVAAWNADIIADVTDYATLVAFGVGAAALLGCLLVLWITASQITGPLNRITIAMTKLAGGELDIELPNATGREIGAMRKATETFRDNASLLAEQRKALEEQSGRIADASRATGGAVGRVRDGAHVQTTALGQVANAIGESVRAITEVSDNAQGASSLANQASDLVREGQDAMTDLLKRVGVIGENAARIGAITKAITEIANKTNMLSLNAAIEAARAGEHGKGFAVVAEEVRKLADSSAQSAEEIARIVAQAVTDANAGQSASQEVRGLMDKIAGQVTSTDARIRSIAVAIEQQQSTLSDIDSSLGELKSVAQSNTVAAEEITATFRDLEQLVSKEKAVV</sequence>
<dbReference type="CDD" id="cd06225">
    <property type="entry name" value="HAMP"/>
    <property type="match status" value="1"/>
</dbReference>
<dbReference type="EMBL" id="JBHUIP010000001">
    <property type="protein sequence ID" value="MFD2261395.1"/>
    <property type="molecule type" value="Genomic_DNA"/>
</dbReference>
<evidence type="ECO:0000313" key="8">
    <source>
        <dbReference type="Proteomes" id="UP001597295"/>
    </source>
</evidence>
<feature type="domain" description="HAMP" evidence="6">
    <location>
        <begin position="195"/>
        <end position="247"/>
    </location>
</feature>
<keyword evidence="1 3" id="KW-0807">Transducer</keyword>
<feature type="transmembrane region" description="Helical" evidence="4">
    <location>
        <begin position="12"/>
        <end position="32"/>
    </location>
</feature>
<dbReference type="Gene3D" id="1.10.287.950">
    <property type="entry name" value="Methyl-accepting chemotaxis protein"/>
    <property type="match status" value="1"/>
</dbReference>
<evidence type="ECO:0000259" key="5">
    <source>
        <dbReference type="PROSITE" id="PS50111"/>
    </source>
</evidence>
<gene>
    <name evidence="7" type="ORF">ACFSM5_00750</name>
</gene>
<dbReference type="PROSITE" id="PS50111">
    <property type="entry name" value="CHEMOTAXIS_TRANSDUC_2"/>
    <property type="match status" value="1"/>
</dbReference>
<dbReference type="InterPro" id="IPR004089">
    <property type="entry name" value="MCPsignal_dom"/>
</dbReference>
<evidence type="ECO:0000256" key="3">
    <source>
        <dbReference type="PROSITE-ProRule" id="PRU00284"/>
    </source>
</evidence>
<dbReference type="Proteomes" id="UP001597295">
    <property type="component" value="Unassembled WGS sequence"/>
</dbReference>
<reference evidence="8" key="1">
    <citation type="journal article" date="2019" name="Int. J. Syst. Evol. Microbiol.">
        <title>The Global Catalogue of Microorganisms (GCM) 10K type strain sequencing project: providing services to taxonomists for standard genome sequencing and annotation.</title>
        <authorList>
            <consortium name="The Broad Institute Genomics Platform"/>
            <consortium name="The Broad Institute Genome Sequencing Center for Infectious Disease"/>
            <person name="Wu L."/>
            <person name="Ma J."/>
        </authorList>
    </citation>
    <scope>NUCLEOTIDE SEQUENCE [LARGE SCALE GENOMIC DNA]</scope>
    <source>
        <strain evidence="8">CGMCC 1.19062</strain>
    </source>
</reference>
<name>A0ABW5DKY3_9PROT</name>
<protein>
    <submittedName>
        <fullName evidence="7">Methyl-accepting chemotaxis protein</fullName>
    </submittedName>
</protein>
<keyword evidence="4" id="KW-1133">Transmembrane helix</keyword>
<evidence type="ECO:0000256" key="2">
    <source>
        <dbReference type="ARBA" id="ARBA00029447"/>
    </source>
</evidence>
<comment type="similarity">
    <text evidence="2">Belongs to the methyl-accepting chemotaxis (MCP) protein family.</text>
</comment>
<evidence type="ECO:0000256" key="4">
    <source>
        <dbReference type="SAM" id="Phobius"/>
    </source>
</evidence>
<proteinExistence type="inferred from homology"/>
<keyword evidence="8" id="KW-1185">Reference proteome</keyword>
<evidence type="ECO:0000313" key="7">
    <source>
        <dbReference type="EMBL" id="MFD2261395.1"/>
    </source>
</evidence>
<dbReference type="SMART" id="SM00283">
    <property type="entry name" value="MA"/>
    <property type="match status" value="1"/>
</dbReference>
<dbReference type="Gene3D" id="6.10.340.10">
    <property type="match status" value="1"/>
</dbReference>
<keyword evidence="4" id="KW-0472">Membrane</keyword>
<dbReference type="PROSITE" id="PS50885">
    <property type="entry name" value="HAMP"/>
    <property type="match status" value="1"/>
</dbReference>
<accession>A0ABW5DKY3</accession>
<comment type="caution">
    <text evidence="7">The sequence shown here is derived from an EMBL/GenBank/DDBJ whole genome shotgun (WGS) entry which is preliminary data.</text>
</comment>
<keyword evidence="4" id="KW-0812">Transmembrane</keyword>
<dbReference type="PANTHER" id="PTHR32089">
    <property type="entry name" value="METHYL-ACCEPTING CHEMOTAXIS PROTEIN MCPB"/>
    <property type="match status" value="1"/>
</dbReference>
<feature type="domain" description="Methyl-accepting transducer" evidence="5">
    <location>
        <begin position="255"/>
        <end position="484"/>
    </location>
</feature>
<dbReference type="RefSeq" id="WP_379874093.1">
    <property type="nucleotide sequence ID" value="NZ_JBHUIP010000001.1"/>
</dbReference>
<dbReference type="InterPro" id="IPR003660">
    <property type="entry name" value="HAMP_dom"/>
</dbReference>
<dbReference type="SMART" id="SM00304">
    <property type="entry name" value="HAMP"/>
    <property type="match status" value="1"/>
</dbReference>
<dbReference type="SUPFAM" id="SSF58104">
    <property type="entry name" value="Methyl-accepting chemotaxis protein (MCP) signaling domain"/>
    <property type="match status" value="1"/>
</dbReference>
<feature type="transmembrane region" description="Helical" evidence="4">
    <location>
        <begin position="170"/>
        <end position="192"/>
    </location>
</feature>
<dbReference type="Pfam" id="PF00672">
    <property type="entry name" value="HAMP"/>
    <property type="match status" value="1"/>
</dbReference>
<dbReference type="Pfam" id="PF00015">
    <property type="entry name" value="MCPsignal"/>
    <property type="match status" value="1"/>
</dbReference>
<organism evidence="7 8">
    <name type="scientific">Lacibacterium aquatile</name>
    <dbReference type="NCBI Taxonomy" id="1168082"/>
    <lineage>
        <taxon>Bacteria</taxon>
        <taxon>Pseudomonadati</taxon>
        <taxon>Pseudomonadota</taxon>
        <taxon>Alphaproteobacteria</taxon>
        <taxon>Rhodospirillales</taxon>
        <taxon>Rhodospirillaceae</taxon>
    </lineage>
</organism>